<comment type="function">
    <text evidence="1">Exerts its effect at some terminal stage of cytochrome c oxidase synthesis, probably by being involved in the insertion of the copper B into subunit I.</text>
</comment>
<keyword evidence="7 10" id="KW-1133">Transmembrane helix</keyword>
<dbReference type="Pfam" id="PF04442">
    <property type="entry name" value="CtaG_Cox11"/>
    <property type="match status" value="1"/>
</dbReference>
<evidence type="ECO:0000256" key="10">
    <source>
        <dbReference type="SAM" id="Phobius"/>
    </source>
</evidence>
<dbReference type="STRING" id="578942.SAMN05216289_106157"/>
<evidence type="ECO:0000256" key="8">
    <source>
        <dbReference type="ARBA" id="ARBA00023008"/>
    </source>
</evidence>
<keyword evidence="12" id="KW-1185">Reference proteome</keyword>
<evidence type="ECO:0000256" key="5">
    <source>
        <dbReference type="ARBA" id="ARBA00022692"/>
    </source>
</evidence>
<dbReference type="Gene3D" id="2.60.370.10">
    <property type="entry name" value="Ctag/Cox11"/>
    <property type="match status" value="1"/>
</dbReference>
<dbReference type="PANTHER" id="PTHR21320">
    <property type="entry name" value="CYTOCHROME C OXIDASE ASSEMBLY PROTEIN COX11-RELATED"/>
    <property type="match status" value="1"/>
</dbReference>
<evidence type="ECO:0000313" key="12">
    <source>
        <dbReference type="Proteomes" id="UP000198575"/>
    </source>
</evidence>
<evidence type="ECO:0000256" key="3">
    <source>
        <dbReference type="ARBA" id="ARBA00009620"/>
    </source>
</evidence>
<keyword evidence="6" id="KW-0735">Signal-anchor</keyword>
<proteinExistence type="inferred from homology"/>
<comment type="similarity">
    <text evidence="3">Belongs to the COX11/CtaG family.</text>
</comment>
<comment type="subcellular location">
    <subcellularLocation>
        <location evidence="2">Cell inner membrane</location>
        <topology evidence="2">Single-pass type II membrane protein</topology>
        <orientation evidence="2">Periplasmic side</orientation>
    </subcellularLocation>
</comment>
<dbReference type="PANTHER" id="PTHR21320:SF3">
    <property type="entry name" value="CYTOCHROME C OXIDASE ASSEMBLY PROTEIN COX11, MITOCHONDRIAL-RELATED"/>
    <property type="match status" value="1"/>
</dbReference>
<keyword evidence="9 10" id="KW-0472">Membrane</keyword>
<dbReference type="RefSeq" id="WP_092406303.1">
    <property type="nucleotide sequence ID" value="NZ_FOVF01000006.1"/>
</dbReference>
<evidence type="ECO:0000256" key="1">
    <source>
        <dbReference type="ARBA" id="ARBA00004007"/>
    </source>
</evidence>
<protein>
    <recommendedName>
        <fullName evidence="4">Cytochrome c oxidase assembly protein CtaG</fullName>
    </recommendedName>
</protein>
<dbReference type="NCBIfam" id="NF003465">
    <property type="entry name" value="PRK05089.1"/>
    <property type="match status" value="1"/>
</dbReference>
<evidence type="ECO:0000256" key="2">
    <source>
        <dbReference type="ARBA" id="ARBA00004382"/>
    </source>
</evidence>
<dbReference type="PIRSF" id="PIRSF005413">
    <property type="entry name" value="COX11"/>
    <property type="match status" value="1"/>
</dbReference>
<name>A0A1I4WYP2_9GAMM</name>
<feature type="transmembrane region" description="Helical" evidence="10">
    <location>
        <begin position="28"/>
        <end position="49"/>
    </location>
</feature>
<dbReference type="Proteomes" id="UP000198575">
    <property type="component" value="Unassembled WGS sequence"/>
</dbReference>
<gene>
    <name evidence="11" type="ORF">SAMN05216289_106157</name>
</gene>
<keyword evidence="5 10" id="KW-0812">Transmembrane</keyword>
<dbReference type="GO" id="GO:0005886">
    <property type="term" value="C:plasma membrane"/>
    <property type="evidence" value="ECO:0007669"/>
    <property type="project" value="UniProtKB-SubCell"/>
</dbReference>
<accession>A0A1I4WYP2</accession>
<evidence type="ECO:0000256" key="6">
    <source>
        <dbReference type="ARBA" id="ARBA00022968"/>
    </source>
</evidence>
<evidence type="ECO:0000256" key="7">
    <source>
        <dbReference type="ARBA" id="ARBA00022989"/>
    </source>
</evidence>
<dbReference type="OrthoDB" id="9804841at2"/>
<organism evidence="11 12">
    <name type="scientific">Dokdonella immobilis</name>
    <dbReference type="NCBI Taxonomy" id="578942"/>
    <lineage>
        <taxon>Bacteria</taxon>
        <taxon>Pseudomonadati</taxon>
        <taxon>Pseudomonadota</taxon>
        <taxon>Gammaproteobacteria</taxon>
        <taxon>Lysobacterales</taxon>
        <taxon>Rhodanobacteraceae</taxon>
        <taxon>Dokdonella</taxon>
    </lineage>
</organism>
<dbReference type="SUPFAM" id="SSF110111">
    <property type="entry name" value="Ctag/Cox11"/>
    <property type="match status" value="1"/>
</dbReference>
<dbReference type="InterPro" id="IPR007533">
    <property type="entry name" value="Cyt_c_oxidase_assmbl_CtaG"/>
</dbReference>
<sequence>MKSDSGQHESTPRAARVKHDARGIAKTALFVVGASFLFGFAMVPIYRIACEHVLGIKLSGEAADAATVAMMKVDESRTIAVEFVASVNSKLPWAFSAEKARIEVHPGALTEVWFDATNESGAAIVGNAVPSVAPSEASPYFNKTECFCFTEQTLEAGESRRMPVRFVVDPQLPAGVKTLTLSYTFYANELATGRLGLVSGSANGVAKN</sequence>
<keyword evidence="8" id="KW-0186">Copper</keyword>
<evidence type="ECO:0000256" key="9">
    <source>
        <dbReference type="ARBA" id="ARBA00023136"/>
    </source>
</evidence>
<dbReference type="GO" id="GO:0005507">
    <property type="term" value="F:copper ion binding"/>
    <property type="evidence" value="ECO:0007669"/>
    <property type="project" value="InterPro"/>
</dbReference>
<evidence type="ECO:0000313" key="11">
    <source>
        <dbReference type="EMBL" id="SFN18246.1"/>
    </source>
</evidence>
<dbReference type="InterPro" id="IPR023471">
    <property type="entry name" value="CtaG/Cox11_dom_sf"/>
</dbReference>
<dbReference type="EMBL" id="FOVF01000006">
    <property type="protein sequence ID" value="SFN18246.1"/>
    <property type="molecule type" value="Genomic_DNA"/>
</dbReference>
<evidence type="ECO:0000256" key="4">
    <source>
        <dbReference type="ARBA" id="ARBA00015384"/>
    </source>
</evidence>
<dbReference type="AlphaFoldDB" id="A0A1I4WYP2"/>
<reference evidence="11 12" key="1">
    <citation type="submission" date="2016-10" db="EMBL/GenBank/DDBJ databases">
        <authorList>
            <person name="de Groot N.N."/>
        </authorList>
    </citation>
    <scope>NUCLEOTIDE SEQUENCE [LARGE SCALE GENOMIC DNA]</scope>
    <source>
        <strain evidence="11 12">CGMCC 1.7659</strain>
    </source>
</reference>